<sequence length="68" mass="8221">MSFLLWWRKTVSTDEDLGKIFISYQLTKRHGLQRRYTDFNLLRIFPRNLENHMSLTSCNKFILGSIRI</sequence>
<dbReference type="Proteomes" id="UP000050525">
    <property type="component" value="Unassembled WGS sequence"/>
</dbReference>
<comment type="caution">
    <text evidence="1">The sequence shown here is derived from an EMBL/GenBank/DDBJ whole genome shotgun (WGS) entry which is preliminary data.</text>
</comment>
<gene>
    <name evidence="1" type="ORF">Y1Q_0009694</name>
</gene>
<dbReference type="EMBL" id="AKHW03004724">
    <property type="protein sequence ID" value="KYO28835.1"/>
    <property type="molecule type" value="Genomic_DNA"/>
</dbReference>
<name>A0A151MWH1_ALLMI</name>
<accession>A0A151MWH1</accession>
<keyword evidence="2" id="KW-1185">Reference proteome</keyword>
<reference evidence="1 2" key="1">
    <citation type="journal article" date="2012" name="Genome Biol.">
        <title>Sequencing three crocodilian genomes to illuminate the evolution of archosaurs and amniotes.</title>
        <authorList>
            <person name="St John J.A."/>
            <person name="Braun E.L."/>
            <person name="Isberg S.R."/>
            <person name="Miles L.G."/>
            <person name="Chong A.Y."/>
            <person name="Gongora J."/>
            <person name="Dalzell P."/>
            <person name="Moran C."/>
            <person name="Bed'hom B."/>
            <person name="Abzhanov A."/>
            <person name="Burgess S.C."/>
            <person name="Cooksey A.M."/>
            <person name="Castoe T.A."/>
            <person name="Crawford N.G."/>
            <person name="Densmore L.D."/>
            <person name="Drew J.C."/>
            <person name="Edwards S.V."/>
            <person name="Faircloth B.C."/>
            <person name="Fujita M.K."/>
            <person name="Greenwold M.J."/>
            <person name="Hoffmann F.G."/>
            <person name="Howard J.M."/>
            <person name="Iguchi T."/>
            <person name="Janes D.E."/>
            <person name="Khan S.Y."/>
            <person name="Kohno S."/>
            <person name="de Koning A.J."/>
            <person name="Lance S.L."/>
            <person name="McCarthy F.M."/>
            <person name="McCormack J.E."/>
            <person name="Merchant M.E."/>
            <person name="Peterson D.G."/>
            <person name="Pollock D.D."/>
            <person name="Pourmand N."/>
            <person name="Raney B.J."/>
            <person name="Roessler K.A."/>
            <person name="Sanford J.R."/>
            <person name="Sawyer R.H."/>
            <person name="Schmidt C.J."/>
            <person name="Triplett E.W."/>
            <person name="Tuberville T.D."/>
            <person name="Venegas-Anaya M."/>
            <person name="Howard J.T."/>
            <person name="Jarvis E.D."/>
            <person name="Guillette L.J.Jr."/>
            <person name="Glenn T.C."/>
            <person name="Green R.E."/>
            <person name="Ray D.A."/>
        </authorList>
    </citation>
    <scope>NUCLEOTIDE SEQUENCE [LARGE SCALE GENOMIC DNA]</scope>
    <source>
        <strain evidence="1">KSC_2009_1</strain>
    </source>
</reference>
<organism evidence="1 2">
    <name type="scientific">Alligator mississippiensis</name>
    <name type="common">American alligator</name>
    <dbReference type="NCBI Taxonomy" id="8496"/>
    <lineage>
        <taxon>Eukaryota</taxon>
        <taxon>Metazoa</taxon>
        <taxon>Chordata</taxon>
        <taxon>Craniata</taxon>
        <taxon>Vertebrata</taxon>
        <taxon>Euteleostomi</taxon>
        <taxon>Archelosauria</taxon>
        <taxon>Archosauria</taxon>
        <taxon>Crocodylia</taxon>
        <taxon>Alligatoridae</taxon>
        <taxon>Alligatorinae</taxon>
        <taxon>Alligator</taxon>
    </lineage>
</organism>
<protein>
    <submittedName>
        <fullName evidence="1">Uncharacterized protein</fullName>
    </submittedName>
</protein>
<dbReference type="AlphaFoldDB" id="A0A151MWH1"/>
<evidence type="ECO:0000313" key="1">
    <source>
        <dbReference type="EMBL" id="KYO28835.1"/>
    </source>
</evidence>
<evidence type="ECO:0000313" key="2">
    <source>
        <dbReference type="Proteomes" id="UP000050525"/>
    </source>
</evidence>
<proteinExistence type="predicted"/>